<protein>
    <submittedName>
        <fullName evidence="2">Uncharacterized protein</fullName>
    </submittedName>
</protein>
<feature type="compositionally biased region" description="Basic and acidic residues" evidence="1">
    <location>
        <begin position="20"/>
        <end position="33"/>
    </location>
</feature>
<gene>
    <name evidence="2" type="ORF">R2601_23900</name>
</gene>
<keyword evidence="3" id="KW-1185">Reference proteome</keyword>
<dbReference type="RefSeq" id="WP_007800150.1">
    <property type="nucleotide sequence ID" value="NZ_DS022276.1"/>
</dbReference>
<name>Q0FI99_SALBH</name>
<accession>Q0FI99</accession>
<dbReference type="EMBL" id="AATQ01000061">
    <property type="protein sequence ID" value="EAU43917.1"/>
    <property type="molecule type" value="Genomic_DNA"/>
</dbReference>
<dbReference type="HOGENOM" id="CLU_2808593_0_0_5"/>
<dbReference type="Proteomes" id="UP000006230">
    <property type="component" value="Unassembled WGS sequence"/>
</dbReference>
<feature type="region of interest" description="Disordered" evidence="1">
    <location>
        <begin position="1"/>
        <end position="33"/>
    </location>
</feature>
<comment type="caution">
    <text evidence="2">The sequence shown here is derived from an EMBL/GenBank/DDBJ whole genome shotgun (WGS) entry which is preliminary data.</text>
</comment>
<dbReference type="STRING" id="314265.R2601_23900"/>
<sequence length="67" mass="7157">MSAASDLLGRPPVMRPFARGPREDRKPLARETRDGLTIAHVPYATTNSSVALTAPVTMAAAPWEVSP</sequence>
<evidence type="ECO:0000256" key="1">
    <source>
        <dbReference type="SAM" id="MobiDB-lite"/>
    </source>
</evidence>
<dbReference type="OrthoDB" id="7873770at2"/>
<dbReference type="AlphaFoldDB" id="Q0FI99"/>
<evidence type="ECO:0000313" key="3">
    <source>
        <dbReference type="Proteomes" id="UP000006230"/>
    </source>
</evidence>
<evidence type="ECO:0000313" key="2">
    <source>
        <dbReference type="EMBL" id="EAU43917.1"/>
    </source>
</evidence>
<proteinExistence type="predicted"/>
<reference evidence="2 3" key="1">
    <citation type="journal article" date="2010" name="J. Bacteriol.">
        <title>Genome sequences of Pelagibaca bermudensis HTCC2601T and Maritimibacter alkaliphilus HTCC2654T, the type strains of two marine Roseobacter genera.</title>
        <authorList>
            <person name="Thrash J.C."/>
            <person name="Cho J.C."/>
            <person name="Ferriera S."/>
            <person name="Johnson J."/>
            <person name="Vergin K.L."/>
            <person name="Giovannoni S.J."/>
        </authorList>
    </citation>
    <scope>NUCLEOTIDE SEQUENCE [LARGE SCALE GENOMIC DNA]</scope>
    <source>
        <strain evidence="3">DSM 26914 / JCM 13377 / KCTC 12554 / HTCC2601</strain>
    </source>
</reference>
<organism evidence="2 3">
    <name type="scientific">Salipiger bermudensis (strain DSM 26914 / JCM 13377 / KCTC 12554 / HTCC2601)</name>
    <name type="common">Pelagibaca bermudensis</name>
    <dbReference type="NCBI Taxonomy" id="314265"/>
    <lineage>
        <taxon>Bacteria</taxon>
        <taxon>Pseudomonadati</taxon>
        <taxon>Pseudomonadota</taxon>
        <taxon>Alphaproteobacteria</taxon>
        <taxon>Rhodobacterales</taxon>
        <taxon>Roseobacteraceae</taxon>
        <taxon>Salipiger</taxon>
    </lineage>
</organism>